<dbReference type="Proteomes" id="UP000268857">
    <property type="component" value="Unassembled WGS sequence"/>
</dbReference>
<reference evidence="3 4" key="1">
    <citation type="journal article" date="2019" name="Genome Biol. Evol.">
        <title>Day and night: Metabolic profiles and evolutionary relationships of six axenic non-marine cyanobacteria.</title>
        <authorList>
            <person name="Will S.E."/>
            <person name="Henke P."/>
            <person name="Boedeker C."/>
            <person name="Huang S."/>
            <person name="Brinkmann H."/>
            <person name="Rohde M."/>
            <person name="Jarek M."/>
            <person name="Friedl T."/>
            <person name="Seufert S."/>
            <person name="Schumacher M."/>
            <person name="Overmann J."/>
            <person name="Neumann-Schaal M."/>
            <person name="Petersen J."/>
        </authorList>
    </citation>
    <scope>NUCLEOTIDE SEQUENCE [LARGE SCALE GENOMIC DNA]</scope>
    <source>
        <strain evidence="3 4">PCC 6912</strain>
    </source>
</reference>
<evidence type="ECO:0000256" key="2">
    <source>
        <dbReference type="ARBA" id="ARBA00023002"/>
    </source>
</evidence>
<keyword evidence="4" id="KW-1185">Reference proteome</keyword>
<comment type="caution">
    <text evidence="3">The sequence shown here is derived from an EMBL/GenBank/DDBJ whole genome shotgun (WGS) entry which is preliminary data.</text>
</comment>
<dbReference type="GO" id="GO:0016491">
    <property type="term" value="F:oxidoreductase activity"/>
    <property type="evidence" value="ECO:0007669"/>
    <property type="project" value="UniProtKB-KW"/>
</dbReference>
<dbReference type="PANTHER" id="PTHR43391:SF94">
    <property type="entry name" value="OXIDOREDUCTASE-RELATED"/>
    <property type="match status" value="1"/>
</dbReference>
<evidence type="ECO:0000313" key="4">
    <source>
        <dbReference type="Proteomes" id="UP000268857"/>
    </source>
</evidence>
<dbReference type="Gene3D" id="3.40.50.720">
    <property type="entry name" value="NAD(P)-binding Rossmann-like Domain"/>
    <property type="match status" value="1"/>
</dbReference>
<dbReference type="EMBL" id="RSCJ01000013">
    <property type="protein sequence ID" value="RUR79160.1"/>
    <property type="molecule type" value="Genomic_DNA"/>
</dbReference>
<dbReference type="OrthoDB" id="9808814at2"/>
<gene>
    <name evidence="3" type="ORF">PCC6912_33340</name>
</gene>
<sequence>MSIKASLRNIEMELEKKQILVVGASRGIGAAVAQHFAQKGEYVLSVSRSQPVAGEWIQADISTAEGIRSVIDSVGESRLDALLFMGGVWEEGAFTERYNFIQSPDRETRYVIAVNTIAPIELTKQLTKNLVRSNNPRAIFIGSLSGLDNAASIEVANTASKFGLRGAAQALKIALRDYKIGVTVINPGNVATEEVMADIEEGRFEQQVPIPLTDIISAIEWILKLSNAVNIGEINMQQKD</sequence>
<dbReference type="InterPro" id="IPR036291">
    <property type="entry name" value="NAD(P)-bd_dom_sf"/>
</dbReference>
<dbReference type="PANTHER" id="PTHR43391">
    <property type="entry name" value="RETINOL DEHYDROGENASE-RELATED"/>
    <property type="match status" value="1"/>
</dbReference>
<accession>A0A433NB67</accession>
<dbReference type="PRINTS" id="PR00081">
    <property type="entry name" value="GDHRDH"/>
</dbReference>
<evidence type="ECO:0000313" key="3">
    <source>
        <dbReference type="EMBL" id="RUR79160.1"/>
    </source>
</evidence>
<dbReference type="RefSeq" id="WP_016876123.1">
    <property type="nucleotide sequence ID" value="NZ_AJLN01000153.1"/>
</dbReference>
<dbReference type="CDD" id="cd05233">
    <property type="entry name" value="SDR_c"/>
    <property type="match status" value="1"/>
</dbReference>
<proteinExistence type="inferred from homology"/>
<dbReference type="InterPro" id="IPR002347">
    <property type="entry name" value="SDR_fam"/>
</dbReference>
<dbReference type="SUPFAM" id="SSF51735">
    <property type="entry name" value="NAD(P)-binding Rossmann-fold domains"/>
    <property type="match status" value="1"/>
</dbReference>
<comment type="similarity">
    <text evidence="1">Belongs to the short-chain dehydrogenases/reductases (SDR) family.</text>
</comment>
<evidence type="ECO:0000256" key="1">
    <source>
        <dbReference type="ARBA" id="ARBA00006484"/>
    </source>
</evidence>
<dbReference type="STRING" id="211165.GCA_000317285_06676"/>
<organism evidence="3 4">
    <name type="scientific">Chlorogloeopsis fritschii PCC 6912</name>
    <dbReference type="NCBI Taxonomy" id="211165"/>
    <lineage>
        <taxon>Bacteria</taxon>
        <taxon>Bacillati</taxon>
        <taxon>Cyanobacteriota</taxon>
        <taxon>Cyanophyceae</taxon>
        <taxon>Nostocales</taxon>
        <taxon>Chlorogloeopsidaceae</taxon>
        <taxon>Chlorogloeopsis</taxon>
    </lineage>
</organism>
<name>A0A433NB67_CHLFR</name>
<dbReference type="Pfam" id="PF00106">
    <property type="entry name" value="adh_short"/>
    <property type="match status" value="1"/>
</dbReference>
<dbReference type="AlphaFoldDB" id="A0A433NB67"/>
<keyword evidence="2" id="KW-0560">Oxidoreductase</keyword>
<protein>
    <submittedName>
        <fullName evidence="3">Oxidoreductase</fullName>
    </submittedName>
</protein>